<organism evidence="9">
    <name type="scientific">Chaetomium thermophilum (strain DSM 1495 / CBS 144.50 / IMI 039719)</name>
    <name type="common">Thermochaetoides thermophila</name>
    <dbReference type="NCBI Taxonomy" id="759272"/>
    <lineage>
        <taxon>Eukaryota</taxon>
        <taxon>Fungi</taxon>
        <taxon>Dikarya</taxon>
        <taxon>Ascomycota</taxon>
        <taxon>Pezizomycotina</taxon>
        <taxon>Sordariomycetes</taxon>
        <taxon>Sordariomycetidae</taxon>
        <taxon>Sordariales</taxon>
        <taxon>Chaetomiaceae</taxon>
        <taxon>Thermochaetoides</taxon>
    </lineage>
</organism>
<feature type="signal peptide" evidence="7">
    <location>
        <begin position="1"/>
        <end position="25"/>
    </location>
</feature>
<feature type="transmembrane region" description="Helical" evidence="6">
    <location>
        <begin position="149"/>
        <end position="171"/>
    </location>
</feature>
<proteinExistence type="predicted"/>
<evidence type="ECO:0000313" key="8">
    <source>
        <dbReference type="EMBL" id="EGS22739.1"/>
    </source>
</evidence>
<keyword evidence="2 6" id="KW-0812">Transmembrane</keyword>
<evidence type="ECO:0000256" key="5">
    <source>
        <dbReference type="SAM" id="MobiDB-lite"/>
    </source>
</evidence>
<evidence type="ECO:0000313" key="9">
    <source>
        <dbReference type="Proteomes" id="UP000008066"/>
    </source>
</evidence>
<sequence>MLRPATPLTVLLSAAFILLLLAVLSTPIIPPVPLGHFNGFNLGVFGWCGPDGCTDIQVGYDVGDELLNSTDFQLPASTRSTLTYLLIVHPVAAVITLIMLVLAVIAHFHKAAHSAGFLLVLFLVGIVDFLVCLLCFLVDVLVFVPHIAWGSYVVLAATILVALSGLVSCAMRRTVVGRKARAKRIAQNAEMSGENYYRRQAQAATLPVTAAALEPTLPVVSGANGGPDSLPQFASFEKKDDRVSDERIPLTSRSPSNDQPPAAFPSDQGSTTYVNDPTNPSDIPMRSMSTTPSIRSGYGSPPPPQDGYPMRTPSYDRMNTPPVRGGYRGRGGYPGPGRGGYNGYGPPPSGRGGYGPPGRGGYGPPPGNRGGYGSPPRGGYGGPGMRGRGGPPPPGYPGPQGSFDRRPSAGSYNPGPGSFGPMPMRASPAPMGGPGYTNRSGSNASNGGYTPYSPDNDDLPRAESPPPMPGLDDNIPPPLGPAELDGTPSSNLPQGSQSGPGQYGTRDNDAGLPTPQPPRPIDRHMSGASRYSEDDPPPQPSSTVPPAGEYYEDVDPRFADPSPPPPADIIIPMPPGVRTVAPEELKRPGSNLDAEKRK</sequence>
<keyword evidence="9" id="KW-1185">Reference proteome</keyword>
<name>G0S129_CHATD</name>
<dbReference type="InterPro" id="IPR009571">
    <property type="entry name" value="SUR7/Rim9-like_fungi"/>
</dbReference>
<dbReference type="Pfam" id="PF06687">
    <property type="entry name" value="SUR7"/>
    <property type="match status" value="1"/>
</dbReference>
<dbReference type="OrthoDB" id="2354757at2759"/>
<gene>
    <name evidence="8" type="ORF">CTHT_0012140</name>
</gene>
<evidence type="ECO:0008006" key="10">
    <source>
        <dbReference type="Google" id="ProtNLM"/>
    </source>
</evidence>
<dbReference type="GO" id="GO:0005886">
    <property type="term" value="C:plasma membrane"/>
    <property type="evidence" value="ECO:0007669"/>
    <property type="project" value="InterPro"/>
</dbReference>
<evidence type="ECO:0000256" key="6">
    <source>
        <dbReference type="SAM" id="Phobius"/>
    </source>
</evidence>
<dbReference type="EMBL" id="GL988039">
    <property type="protein sequence ID" value="EGS22739.1"/>
    <property type="molecule type" value="Genomic_DNA"/>
</dbReference>
<dbReference type="InterPro" id="IPR051380">
    <property type="entry name" value="pH-response_reg_palI/RIM9"/>
</dbReference>
<keyword evidence="7" id="KW-0732">Signal</keyword>
<dbReference type="GO" id="GO:0032153">
    <property type="term" value="C:cell division site"/>
    <property type="evidence" value="ECO:0007669"/>
    <property type="project" value="TreeGrafter"/>
</dbReference>
<dbReference type="PANTHER" id="PTHR28013:SF3">
    <property type="entry name" value="PROTEIN DCV1-RELATED"/>
    <property type="match status" value="1"/>
</dbReference>
<accession>G0S129</accession>
<comment type="subcellular location">
    <subcellularLocation>
        <location evidence="1">Membrane</location>
        <topology evidence="1">Multi-pass membrane protein</topology>
    </subcellularLocation>
</comment>
<dbReference type="Proteomes" id="UP000008066">
    <property type="component" value="Unassembled WGS sequence"/>
</dbReference>
<dbReference type="HOGENOM" id="CLU_016694_1_0_1"/>
<feature type="compositionally biased region" description="Pro residues" evidence="5">
    <location>
        <begin position="463"/>
        <end position="480"/>
    </location>
</feature>
<evidence type="ECO:0000256" key="4">
    <source>
        <dbReference type="ARBA" id="ARBA00023136"/>
    </source>
</evidence>
<protein>
    <recommendedName>
        <fullName evidence="10">PH-response regulator protein palI/RIM9</fullName>
    </recommendedName>
</protein>
<dbReference type="AlphaFoldDB" id="G0S129"/>
<dbReference type="RefSeq" id="XP_006691731.1">
    <property type="nucleotide sequence ID" value="XM_006691668.1"/>
</dbReference>
<feature type="compositionally biased region" description="Low complexity" evidence="5">
    <location>
        <begin position="488"/>
        <end position="500"/>
    </location>
</feature>
<feature type="compositionally biased region" description="Basic and acidic residues" evidence="5">
    <location>
        <begin position="581"/>
        <end position="598"/>
    </location>
</feature>
<keyword evidence="3 6" id="KW-1133">Transmembrane helix</keyword>
<feature type="transmembrane region" description="Helical" evidence="6">
    <location>
        <begin position="117"/>
        <end position="143"/>
    </location>
</feature>
<dbReference type="GO" id="GO:0035838">
    <property type="term" value="C:growing cell tip"/>
    <property type="evidence" value="ECO:0007669"/>
    <property type="project" value="TreeGrafter"/>
</dbReference>
<dbReference type="eggNOG" id="ENOG502S1J0">
    <property type="taxonomic scope" value="Eukaryota"/>
</dbReference>
<reference evidence="8 9" key="1">
    <citation type="journal article" date="2011" name="Cell">
        <title>Insight into structure and assembly of the nuclear pore complex by utilizing the genome of a eukaryotic thermophile.</title>
        <authorList>
            <person name="Amlacher S."/>
            <person name="Sarges P."/>
            <person name="Flemming D."/>
            <person name="van Noort V."/>
            <person name="Kunze R."/>
            <person name="Devos D.P."/>
            <person name="Arumugam M."/>
            <person name="Bork P."/>
            <person name="Hurt E."/>
        </authorList>
    </citation>
    <scope>NUCLEOTIDE SEQUENCE [LARGE SCALE GENOMIC DNA]</scope>
    <source>
        <strain evidence="9">DSM 1495 / CBS 144.50 / IMI 039719</strain>
    </source>
</reference>
<evidence type="ECO:0000256" key="2">
    <source>
        <dbReference type="ARBA" id="ARBA00022692"/>
    </source>
</evidence>
<feature type="transmembrane region" description="Helical" evidence="6">
    <location>
        <begin position="82"/>
        <end position="105"/>
    </location>
</feature>
<feature type="compositionally biased region" description="Pro residues" evidence="5">
    <location>
        <begin position="561"/>
        <end position="575"/>
    </location>
</feature>
<dbReference type="KEGG" id="cthr:CTHT_0012140"/>
<feature type="compositionally biased region" description="Polar residues" evidence="5">
    <location>
        <begin position="437"/>
        <end position="448"/>
    </location>
</feature>
<dbReference type="GeneID" id="18255252"/>
<feature type="chain" id="PRO_5003408724" description="PH-response regulator protein palI/RIM9" evidence="7">
    <location>
        <begin position="26"/>
        <end position="598"/>
    </location>
</feature>
<evidence type="ECO:0000256" key="1">
    <source>
        <dbReference type="ARBA" id="ARBA00004141"/>
    </source>
</evidence>
<feature type="compositionally biased region" description="Gly residues" evidence="5">
    <location>
        <begin position="350"/>
        <end position="389"/>
    </location>
</feature>
<feature type="compositionally biased region" description="Gly residues" evidence="5">
    <location>
        <begin position="326"/>
        <end position="343"/>
    </location>
</feature>
<feature type="region of interest" description="Disordered" evidence="5">
    <location>
        <begin position="223"/>
        <end position="598"/>
    </location>
</feature>
<keyword evidence="4 6" id="KW-0472">Membrane</keyword>
<dbReference type="STRING" id="759272.G0S129"/>
<feature type="compositionally biased region" description="Polar residues" evidence="5">
    <location>
        <begin position="267"/>
        <end position="294"/>
    </location>
</feature>
<dbReference type="OMA" id="VFGYCKG"/>
<dbReference type="PANTHER" id="PTHR28013">
    <property type="entry name" value="PROTEIN DCV1-RELATED"/>
    <property type="match status" value="1"/>
</dbReference>
<feature type="compositionally biased region" description="Basic and acidic residues" evidence="5">
    <location>
        <begin position="236"/>
        <end position="248"/>
    </location>
</feature>
<evidence type="ECO:0000256" key="3">
    <source>
        <dbReference type="ARBA" id="ARBA00022989"/>
    </source>
</evidence>
<evidence type="ECO:0000256" key="7">
    <source>
        <dbReference type="SAM" id="SignalP"/>
    </source>
</evidence>